<dbReference type="Gene3D" id="3.30.470.20">
    <property type="entry name" value="ATP-grasp fold, B domain"/>
    <property type="match status" value="1"/>
</dbReference>
<evidence type="ECO:0000256" key="5">
    <source>
        <dbReference type="ARBA" id="ARBA00022755"/>
    </source>
</evidence>
<dbReference type="GO" id="GO:0009236">
    <property type="term" value="P:cobalamin biosynthetic process"/>
    <property type="evidence" value="ECO:0007669"/>
    <property type="project" value="InterPro"/>
</dbReference>
<dbReference type="PROSITE" id="PS01058">
    <property type="entry name" value="SAICAR_SYNTHETASE_2"/>
    <property type="match status" value="1"/>
</dbReference>
<keyword evidence="4 8" id="KW-0547">Nucleotide-binding</keyword>
<dbReference type="PANTHER" id="PTHR43599:SF3">
    <property type="entry name" value="SI:DKEY-6E2.2"/>
    <property type="match status" value="1"/>
</dbReference>
<name>A0A2S5ECN4_9BACT</name>
<dbReference type="PANTHER" id="PTHR43599">
    <property type="entry name" value="MULTIFUNCTIONAL PROTEIN ADE2"/>
    <property type="match status" value="1"/>
</dbReference>
<feature type="domain" description="SAICAR synthetase/ADE2 N-terminal" evidence="9">
    <location>
        <begin position="9"/>
        <end position="231"/>
    </location>
</feature>
<dbReference type="Pfam" id="PF01259">
    <property type="entry name" value="SAICAR_synt"/>
    <property type="match status" value="1"/>
</dbReference>
<evidence type="ECO:0000256" key="6">
    <source>
        <dbReference type="ARBA" id="ARBA00022840"/>
    </source>
</evidence>
<comment type="pathway">
    <text evidence="1 8">Purine metabolism; IMP biosynthesis via de novo pathway; 5-amino-1-(5-phospho-D-ribosyl)imidazole-4-carboxamide from 5-amino-1-(5-phospho-D-ribosyl)imidazole-4-carboxylate: step 1/2.</text>
</comment>
<reference evidence="10 11" key="1">
    <citation type="submission" date="2014-01" db="EMBL/GenBank/DDBJ databases">
        <title>Comparative genomics of Petrotoga.</title>
        <authorList>
            <person name="Chow K."/>
            <person name="Charchuk R."/>
            <person name="Nesbo C.L."/>
        </authorList>
    </citation>
    <scope>NUCLEOTIDE SEQUENCE [LARGE SCALE GENOMIC DNA]</scope>
    <source>
        <strain evidence="10 11">DSM 16923</strain>
    </source>
</reference>
<dbReference type="RefSeq" id="WP_103899068.1">
    <property type="nucleotide sequence ID" value="NZ_JALY01000229.1"/>
</dbReference>
<dbReference type="UniPathway" id="UPA00074">
    <property type="reaction ID" value="UER00131"/>
</dbReference>
<evidence type="ECO:0000256" key="4">
    <source>
        <dbReference type="ARBA" id="ARBA00022741"/>
    </source>
</evidence>
<dbReference type="InterPro" id="IPR033934">
    <property type="entry name" value="SAICAR_synt_PurC"/>
</dbReference>
<keyword evidence="11" id="KW-1185">Reference proteome</keyword>
<gene>
    <name evidence="8" type="primary">purC</name>
    <name evidence="10" type="ORF">AA81_11110</name>
</gene>
<dbReference type="HAMAP" id="MF_00137">
    <property type="entry name" value="SAICAR_synth"/>
    <property type="match status" value="1"/>
</dbReference>
<evidence type="ECO:0000256" key="7">
    <source>
        <dbReference type="ARBA" id="ARBA00048475"/>
    </source>
</evidence>
<accession>A0A2S5ECN4</accession>
<dbReference type="EC" id="6.3.2.6" evidence="8"/>
<comment type="catalytic activity">
    <reaction evidence="7 8">
        <text>5-amino-1-(5-phospho-D-ribosyl)imidazole-4-carboxylate + L-aspartate + ATP = (2S)-2-[5-amino-1-(5-phospho-beta-D-ribosyl)imidazole-4-carboxamido]succinate + ADP + phosphate + 2 H(+)</text>
        <dbReference type="Rhea" id="RHEA:22628"/>
        <dbReference type="ChEBI" id="CHEBI:15378"/>
        <dbReference type="ChEBI" id="CHEBI:29991"/>
        <dbReference type="ChEBI" id="CHEBI:30616"/>
        <dbReference type="ChEBI" id="CHEBI:43474"/>
        <dbReference type="ChEBI" id="CHEBI:58443"/>
        <dbReference type="ChEBI" id="CHEBI:77657"/>
        <dbReference type="ChEBI" id="CHEBI:456216"/>
        <dbReference type="EC" id="6.3.2.6"/>
    </reaction>
</comment>
<keyword evidence="6 8" id="KW-0067">ATP-binding</keyword>
<evidence type="ECO:0000259" key="9">
    <source>
        <dbReference type="Pfam" id="PF01259"/>
    </source>
</evidence>
<dbReference type="GO" id="GO:0006189">
    <property type="term" value="P:'de novo' IMP biosynthetic process"/>
    <property type="evidence" value="ECO:0007669"/>
    <property type="project" value="UniProtKB-UniRule"/>
</dbReference>
<organism evidence="10 11">
    <name type="scientific">Petrotoga halophila DSM 16923</name>
    <dbReference type="NCBI Taxonomy" id="1122953"/>
    <lineage>
        <taxon>Bacteria</taxon>
        <taxon>Thermotogati</taxon>
        <taxon>Thermotogota</taxon>
        <taxon>Thermotogae</taxon>
        <taxon>Petrotogales</taxon>
        <taxon>Petrotogaceae</taxon>
        <taxon>Petrotoga</taxon>
    </lineage>
</organism>
<dbReference type="InterPro" id="IPR028923">
    <property type="entry name" value="SAICAR_synt/ADE2_N"/>
</dbReference>
<dbReference type="SUPFAM" id="SSF56104">
    <property type="entry name" value="SAICAR synthase-like"/>
    <property type="match status" value="1"/>
</dbReference>
<dbReference type="EMBL" id="JALY01000229">
    <property type="protein sequence ID" value="POZ90785.1"/>
    <property type="molecule type" value="Genomic_DNA"/>
</dbReference>
<keyword evidence="3 8" id="KW-0436">Ligase</keyword>
<dbReference type="InterPro" id="IPR050089">
    <property type="entry name" value="SAICAR_synthetase"/>
</dbReference>
<evidence type="ECO:0000313" key="10">
    <source>
        <dbReference type="EMBL" id="POZ90785.1"/>
    </source>
</evidence>
<comment type="caution">
    <text evidence="10">The sequence shown here is derived from an EMBL/GenBank/DDBJ whole genome shotgun (WGS) entry which is preliminary data.</text>
</comment>
<dbReference type="PROSITE" id="PS01057">
    <property type="entry name" value="SAICAR_SYNTHETASE_1"/>
    <property type="match status" value="1"/>
</dbReference>
<sequence length="239" mass="27707">MENNENFTLLYEGKAKKVYKFDEQKLLIKFKDDVTAFNGLKKDQILNKGKINKKISKFFFEMLNKEGINTHYINDYDENSFVAKWTDLIPLEVIVRNYTAGSFCKRYGVKKGLIFDYPLIEFSLKNDELGDPMITKDAVLLLKVTTEDILDEITSISKKVNDILRDHLKSKGIILVDFKLEFGISKNDNKVTLIDEISPDTCRFWDVNTMESLDKDVYREDKGDLINAYEVLLGRLDIS</sequence>
<dbReference type="InterPro" id="IPR001636">
    <property type="entry name" value="SAICAR_synth"/>
</dbReference>
<protein>
    <recommendedName>
        <fullName evidence="8">Phosphoribosylaminoimidazole-succinocarboxamide synthase</fullName>
        <ecNumber evidence="8">6.3.2.6</ecNumber>
    </recommendedName>
    <alternativeName>
        <fullName evidence="8">SAICAR synthetase</fullName>
    </alternativeName>
</protein>
<comment type="similarity">
    <text evidence="2 8">Belongs to the SAICAR synthetase family.</text>
</comment>
<dbReference type="InterPro" id="IPR018236">
    <property type="entry name" value="SAICAR_synthetase_CS"/>
</dbReference>
<dbReference type="GO" id="GO:0004639">
    <property type="term" value="F:phosphoribosylaminoimidazolesuccinocarboxamide synthase activity"/>
    <property type="evidence" value="ECO:0007669"/>
    <property type="project" value="UniProtKB-UniRule"/>
</dbReference>
<dbReference type="GO" id="GO:0005524">
    <property type="term" value="F:ATP binding"/>
    <property type="evidence" value="ECO:0007669"/>
    <property type="project" value="UniProtKB-KW"/>
</dbReference>
<evidence type="ECO:0000256" key="8">
    <source>
        <dbReference type="HAMAP-Rule" id="MF_00137"/>
    </source>
</evidence>
<keyword evidence="5 8" id="KW-0658">Purine biosynthesis</keyword>
<dbReference type="NCBIfam" id="TIGR00081">
    <property type="entry name" value="purC"/>
    <property type="match status" value="1"/>
</dbReference>
<evidence type="ECO:0000256" key="1">
    <source>
        <dbReference type="ARBA" id="ARBA00004672"/>
    </source>
</evidence>
<proteinExistence type="inferred from homology"/>
<evidence type="ECO:0000313" key="11">
    <source>
        <dbReference type="Proteomes" id="UP000236950"/>
    </source>
</evidence>
<evidence type="ECO:0000256" key="2">
    <source>
        <dbReference type="ARBA" id="ARBA00010190"/>
    </source>
</evidence>
<evidence type="ECO:0000256" key="3">
    <source>
        <dbReference type="ARBA" id="ARBA00022598"/>
    </source>
</evidence>
<dbReference type="Proteomes" id="UP000236950">
    <property type="component" value="Unassembled WGS sequence"/>
</dbReference>
<dbReference type="AlphaFoldDB" id="A0A2S5ECN4"/>
<dbReference type="Gene3D" id="3.30.200.20">
    <property type="entry name" value="Phosphorylase Kinase, domain 1"/>
    <property type="match status" value="1"/>
</dbReference>
<dbReference type="CDD" id="cd01415">
    <property type="entry name" value="SAICAR_synt_PurC"/>
    <property type="match status" value="1"/>
</dbReference>
<dbReference type="FunFam" id="3.30.470.20:FF:000006">
    <property type="entry name" value="Phosphoribosylaminoimidazole-succinocarboxamide synthase"/>
    <property type="match status" value="1"/>
</dbReference>